<sequence>MEAKYGLLKSDTKGEIVPDTVIRFYNERKTDGHLDKCLDMAHPVRAFYIQHRVYNEWGAMIEDLKANKTIALQPTVAGFLHKYKSVMTSLGFWPALGDVAGAADNILRLWNVYDLNVKDIIDGEIASTMSRPLKKNEIEFITGTAKNLEMVYYHLSLLSELYNRTQDEAEKENYRKRLNKEYYLIKTRTSSTLLAPTLAYTDFQRFQAHNLVIKEATRSSISQDDINSFFAPPNTFMKLCRGPAKSKIVESKLRCYLRKTAIPIYMAKEEVVNYTPRISLFHDVISNDDIRQLKKAGTKKLTHSRTGGGYVTRLRVSQTGWVYDQAIPQVSRRLARRIANIVNLDTTFRSKASPVEPWQVLSYTTGGYYGEHIDPDIGDEFLWNMTEAVQGPRALWRKHTGQRIATWMFYLSDVEAGGATVFPKLEARVPVVKGAAAFWYNLTPSGKIDRRTQHAGCPVILGSKWVCNKWIHEVSQEFKRPCGKTVASEDFYEDEYMPPY</sequence>
<feature type="domain" description="Fe2OG dioxygenase" evidence="11">
    <location>
        <begin position="354"/>
        <end position="473"/>
    </location>
</feature>
<dbReference type="EnsemblMetazoa" id="G24806.1">
    <property type="protein sequence ID" value="G24806.1:cds"/>
    <property type="gene ID" value="G24806"/>
</dbReference>
<dbReference type="EC" id="1.14.11.2" evidence="5"/>
<dbReference type="Pfam" id="PF13640">
    <property type="entry name" value="2OG-FeII_Oxy_3"/>
    <property type="match status" value="1"/>
</dbReference>
<dbReference type="InterPro" id="IPR013547">
    <property type="entry name" value="P4H_N"/>
</dbReference>
<organism evidence="12 13">
    <name type="scientific">Magallana gigas</name>
    <name type="common">Pacific oyster</name>
    <name type="synonym">Crassostrea gigas</name>
    <dbReference type="NCBI Taxonomy" id="29159"/>
    <lineage>
        <taxon>Eukaryota</taxon>
        <taxon>Metazoa</taxon>
        <taxon>Spiralia</taxon>
        <taxon>Lophotrochozoa</taxon>
        <taxon>Mollusca</taxon>
        <taxon>Bivalvia</taxon>
        <taxon>Autobranchia</taxon>
        <taxon>Pteriomorphia</taxon>
        <taxon>Ostreida</taxon>
        <taxon>Ostreoidea</taxon>
        <taxon>Ostreidae</taxon>
        <taxon>Magallana</taxon>
    </lineage>
</organism>
<dbReference type="InterPro" id="IPR044862">
    <property type="entry name" value="Pro_4_hyd_alph_FE2OG_OXY"/>
</dbReference>
<evidence type="ECO:0000256" key="10">
    <source>
        <dbReference type="ARBA" id="ARBA00023004"/>
    </source>
</evidence>
<evidence type="ECO:0000313" key="13">
    <source>
        <dbReference type="Proteomes" id="UP000005408"/>
    </source>
</evidence>
<name>A0A8W8KVN5_MAGGI</name>
<evidence type="ECO:0000256" key="4">
    <source>
        <dbReference type="ARBA" id="ARBA00006511"/>
    </source>
</evidence>
<evidence type="ECO:0000256" key="6">
    <source>
        <dbReference type="ARBA" id="ARBA00022723"/>
    </source>
</evidence>
<keyword evidence="8" id="KW-0223">Dioxygenase</keyword>
<evidence type="ECO:0000256" key="5">
    <source>
        <dbReference type="ARBA" id="ARBA00012269"/>
    </source>
</evidence>
<evidence type="ECO:0000256" key="9">
    <source>
        <dbReference type="ARBA" id="ARBA00023002"/>
    </source>
</evidence>
<keyword evidence="9" id="KW-0560">Oxidoreductase</keyword>
<dbReference type="GO" id="GO:0031418">
    <property type="term" value="F:L-ascorbic acid binding"/>
    <property type="evidence" value="ECO:0007669"/>
    <property type="project" value="UniProtKB-KW"/>
</dbReference>
<evidence type="ECO:0000313" key="12">
    <source>
        <dbReference type="EnsemblMetazoa" id="G24806.1:cds"/>
    </source>
</evidence>
<evidence type="ECO:0000256" key="3">
    <source>
        <dbReference type="ARBA" id="ARBA00004319"/>
    </source>
</evidence>
<dbReference type="InterPro" id="IPR006620">
    <property type="entry name" value="Pro_4_hyd_alph"/>
</dbReference>
<dbReference type="Pfam" id="PF08336">
    <property type="entry name" value="P4Ha_N"/>
    <property type="match status" value="1"/>
</dbReference>
<dbReference type="GO" id="GO:0004656">
    <property type="term" value="F:procollagen-proline 4-dioxygenase activity"/>
    <property type="evidence" value="ECO:0007669"/>
    <property type="project" value="UniProtKB-EC"/>
</dbReference>
<evidence type="ECO:0000256" key="8">
    <source>
        <dbReference type="ARBA" id="ARBA00022964"/>
    </source>
</evidence>
<dbReference type="PANTHER" id="PTHR10869:SF244">
    <property type="entry name" value="PROLYL 4-HYDROXYLASE SUBUNIT ALPHA-2"/>
    <property type="match status" value="1"/>
</dbReference>
<dbReference type="SMART" id="SM00702">
    <property type="entry name" value="P4Hc"/>
    <property type="match status" value="1"/>
</dbReference>
<dbReference type="PROSITE" id="PS51471">
    <property type="entry name" value="FE2OG_OXY"/>
    <property type="match status" value="1"/>
</dbReference>
<proteinExistence type="inferred from homology"/>
<protein>
    <recommendedName>
        <fullName evidence="5">procollagen-proline 4-dioxygenase</fullName>
        <ecNumber evidence="5">1.14.11.2</ecNumber>
    </recommendedName>
</protein>
<evidence type="ECO:0000259" key="11">
    <source>
        <dbReference type="PROSITE" id="PS51471"/>
    </source>
</evidence>
<dbReference type="GO" id="GO:0005506">
    <property type="term" value="F:iron ion binding"/>
    <property type="evidence" value="ECO:0007669"/>
    <property type="project" value="InterPro"/>
</dbReference>
<evidence type="ECO:0000256" key="1">
    <source>
        <dbReference type="ARBA" id="ARBA00001961"/>
    </source>
</evidence>
<dbReference type="Gene3D" id="2.60.120.620">
    <property type="entry name" value="q2cbj1_9rhob like domain"/>
    <property type="match status" value="1"/>
</dbReference>
<reference evidence="12" key="1">
    <citation type="submission" date="2022-08" db="UniProtKB">
        <authorList>
            <consortium name="EnsemblMetazoa"/>
        </authorList>
    </citation>
    <scope>IDENTIFICATION</scope>
    <source>
        <strain evidence="12">05x7-T-G4-1.051#20</strain>
    </source>
</reference>
<dbReference type="Proteomes" id="UP000005408">
    <property type="component" value="Unassembled WGS sequence"/>
</dbReference>
<keyword evidence="10" id="KW-0408">Iron</keyword>
<keyword evidence="7" id="KW-0847">Vitamin C</keyword>
<dbReference type="InterPro" id="IPR045054">
    <property type="entry name" value="P4HA-like"/>
</dbReference>
<dbReference type="InterPro" id="IPR005123">
    <property type="entry name" value="Oxoglu/Fe-dep_dioxygenase_dom"/>
</dbReference>
<dbReference type="AlphaFoldDB" id="A0A8W8KVN5"/>
<dbReference type="PANTHER" id="PTHR10869">
    <property type="entry name" value="PROLYL 4-HYDROXYLASE ALPHA SUBUNIT"/>
    <property type="match status" value="1"/>
</dbReference>
<comment type="function">
    <text evidence="2">Catalyzes the post-translational formation of 4-hydroxyproline in -Xaa-Pro-Gly- sequences in collagens and other proteins.</text>
</comment>
<keyword evidence="13" id="KW-1185">Reference proteome</keyword>
<evidence type="ECO:0000256" key="7">
    <source>
        <dbReference type="ARBA" id="ARBA00022896"/>
    </source>
</evidence>
<comment type="subcellular location">
    <subcellularLocation>
        <location evidence="3">Endoplasmic reticulum lumen</location>
    </subcellularLocation>
</comment>
<dbReference type="GO" id="GO:0005788">
    <property type="term" value="C:endoplasmic reticulum lumen"/>
    <property type="evidence" value="ECO:0007669"/>
    <property type="project" value="UniProtKB-SubCell"/>
</dbReference>
<accession>A0A8W8KVN5</accession>
<comment type="similarity">
    <text evidence="4">Belongs to the P4HA family.</text>
</comment>
<comment type="cofactor">
    <cofactor evidence="1">
        <name>L-ascorbate</name>
        <dbReference type="ChEBI" id="CHEBI:38290"/>
    </cofactor>
</comment>
<evidence type="ECO:0000256" key="2">
    <source>
        <dbReference type="ARBA" id="ARBA00002035"/>
    </source>
</evidence>
<keyword evidence="6" id="KW-0479">Metal-binding</keyword>